<feature type="region of interest" description="Disordered" evidence="1">
    <location>
        <begin position="135"/>
        <end position="163"/>
    </location>
</feature>
<accession>A0ABD1K515</accession>
<protein>
    <recommendedName>
        <fullName evidence="5">C-type lectin domain-containing protein</fullName>
    </recommendedName>
</protein>
<feature type="transmembrane region" description="Helical" evidence="2">
    <location>
        <begin position="25"/>
        <end position="50"/>
    </location>
</feature>
<feature type="compositionally biased region" description="Polar residues" evidence="1">
    <location>
        <begin position="135"/>
        <end position="144"/>
    </location>
</feature>
<organism evidence="3 4">
    <name type="scientific">Coilia grayii</name>
    <name type="common">Gray's grenadier anchovy</name>
    <dbReference type="NCBI Taxonomy" id="363190"/>
    <lineage>
        <taxon>Eukaryota</taxon>
        <taxon>Metazoa</taxon>
        <taxon>Chordata</taxon>
        <taxon>Craniata</taxon>
        <taxon>Vertebrata</taxon>
        <taxon>Euteleostomi</taxon>
        <taxon>Actinopterygii</taxon>
        <taxon>Neopterygii</taxon>
        <taxon>Teleostei</taxon>
        <taxon>Clupei</taxon>
        <taxon>Clupeiformes</taxon>
        <taxon>Clupeoidei</taxon>
        <taxon>Engraulidae</taxon>
        <taxon>Coilinae</taxon>
        <taxon>Coilia</taxon>
    </lineage>
</organism>
<keyword evidence="2" id="KW-0472">Membrane</keyword>
<evidence type="ECO:0000313" key="4">
    <source>
        <dbReference type="Proteomes" id="UP001591681"/>
    </source>
</evidence>
<evidence type="ECO:0000256" key="2">
    <source>
        <dbReference type="SAM" id="Phobius"/>
    </source>
</evidence>
<keyword evidence="2" id="KW-1133">Transmembrane helix</keyword>
<dbReference type="Proteomes" id="UP001591681">
    <property type="component" value="Unassembled WGS sequence"/>
</dbReference>
<comment type="caution">
    <text evidence="3">The sequence shown here is derived from an EMBL/GenBank/DDBJ whole genome shotgun (WGS) entry which is preliminary data.</text>
</comment>
<sequence length="171" mass="19367">MQASETDILQFPAIRTPETRLRRKCLLVLSFIGAVLLAVTLTAVIIHYTYRRGERNHPKAPPVPKMRSEQEERWLLFDNDFYLFWQSDGADCDTAKEFCANKNANLTMIDQNNVHWILKRAKGKRLWILTELEGSGSNDNQTSEPGDVGCALHPPGPKSGRANGWICRRGS</sequence>
<proteinExistence type="predicted"/>
<name>A0ABD1K515_9TELE</name>
<keyword evidence="2" id="KW-0812">Transmembrane</keyword>
<gene>
    <name evidence="3" type="ORF">ACEWY4_008941</name>
</gene>
<evidence type="ECO:0008006" key="5">
    <source>
        <dbReference type="Google" id="ProtNLM"/>
    </source>
</evidence>
<evidence type="ECO:0000313" key="3">
    <source>
        <dbReference type="EMBL" id="KAL2094222.1"/>
    </source>
</evidence>
<evidence type="ECO:0000256" key="1">
    <source>
        <dbReference type="SAM" id="MobiDB-lite"/>
    </source>
</evidence>
<dbReference type="SUPFAM" id="SSF56436">
    <property type="entry name" value="C-type lectin-like"/>
    <property type="match status" value="1"/>
</dbReference>
<reference evidence="3 4" key="1">
    <citation type="submission" date="2024-09" db="EMBL/GenBank/DDBJ databases">
        <title>A chromosome-level genome assembly of Gray's grenadier anchovy, Coilia grayii.</title>
        <authorList>
            <person name="Fu Z."/>
        </authorList>
    </citation>
    <scope>NUCLEOTIDE SEQUENCE [LARGE SCALE GENOMIC DNA]</scope>
    <source>
        <strain evidence="3">G4</strain>
        <tissue evidence="3">Muscle</tissue>
    </source>
</reference>
<dbReference type="AlphaFoldDB" id="A0ABD1K515"/>
<dbReference type="InterPro" id="IPR016187">
    <property type="entry name" value="CTDL_fold"/>
</dbReference>
<keyword evidence="4" id="KW-1185">Reference proteome</keyword>
<dbReference type="EMBL" id="JBHFQA010000008">
    <property type="protein sequence ID" value="KAL2094222.1"/>
    <property type="molecule type" value="Genomic_DNA"/>
</dbReference>